<evidence type="ECO:0000313" key="2">
    <source>
        <dbReference type="Proteomes" id="UP000218615"/>
    </source>
</evidence>
<keyword evidence="2" id="KW-1185">Reference proteome</keyword>
<dbReference type="InterPro" id="IPR011991">
    <property type="entry name" value="ArsR-like_HTH"/>
</dbReference>
<sequence length="172" mass="19966">MNKEKPFYKLSFLLAIFLFLLSFAAIMPFTTRGEILTNKPCTDAGDDPLQQQQSKEENTYEQVDCLPATNDNMITLFILGLINIEDLTMWVLGVDRRLIVLKMMHEKRMIQASDIADSTGRSLQNISYAMRELEEMGLIRCITPDKHTWKKYIPTEKGTKIFEKIKKNHFIE</sequence>
<dbReference type="EMBL" id="FZMP01000181">
    <property type="protein sequence ID" value="SNQ61446.1"/>
    <property type="molecule type" value="Genomic_DNA"/>
</dbReference>
<dbReference type="InterPro" id="IPR036388">
    <property type="entry name" value="WH-like_DNA-bd_sf"/>
</dbReference>
<dbReference type="SUPFAM" id="SSF46785">
    <property type="entry name" value="Winged helix' DNA-binding domain"/>
    <property type="match status" value="1"/>
</dbReference>
<dbReference type="Gene3D" id="1.10.10.10">
    <property type="entry name" value="Winged helix-like DNA-binding domain superfamily/Winged helix DNA-binding domain"/>
    <property type="match status" value="1"/>
</dbReference>
<organism evidence="1 2">
    <name type="scientific">Candidatus Methanoperedens nitratireducens</name>
    <dbReference type="NCBI Taxonomy" id="1392998"/>
    <lineage>
        <taxon>Archaea</taxon>
        <taxon>Methanobacteriati</taxon>
        <taxon>Methanobacteriota</taxon>
        <taxon>Stenosarchaea group</taxon>
        <taxon>Methanomicrobia</taxon>
        <taxon>Methanosarcinales</taxon>
        <taxon>ANME-2 cluster</taxon>
        <taxon>Candidatus Methanoperedentaceae</taxon>
        <taxon>Candidatus Methanoperedens</taxon>
    </lineage>
</organism>
<evidence type="ECO:0008006" key="3">
    <source>
        <dbReference type="Google" id="ProtNLM"/>
    </source>
</evidence>
<dbReference type="RefSeq" id="WP_257000042.1">
    <property type="nucleotide sequence ID" value="NZ_FZMP01000181.1"/>
</dbReference>
<dbReference type="Proteomes" id="UP000218615">
    <property type="component" value="Unassembled WGS sequence"/>
</dbReference>
<dbReference type="AlphaFoldDB" id="A0A284VQ92"/>
<proteinExistence type="predicted"/>
<dbReference type="InterPro" id="IPR036390">
    <property type="entry name" value="WH_DNA-bd_sf"/>
</dbReference>
<gene>
    <name evidence="1" type="ORF">MNV_360006</name>
</gene>
<dbReference type="Pfam" id="PF13412">
    <property type="entry name" value="HTH_24"/>
    <property type="match status" value="1"/>
</dbReference>
<dbReference type="CDD" id="cd00090">
    <property type="entry name" value="HTH_ARSR"/>
    <property type="match status" value="1"/>
</dbReference>
<accession>A0A284VQ92</accession>
<protein>
    <recommendedName>
        <fullName evidence="3">HTH marR-type domain-containing protein</fullName>
    </recommendedName>
</protein>
<reference evidence="2" key="1">
    <citation type="submission" date="2017-06" db="EMBL/GenBank/DDBJ databases">
        <authorList>
            <person name="Cremers G."/>
        </authorList>
    </citation>
    <scope>NUCLEOTIDE SEQUENCE [LARGE SCALE GENOMIC DNA]</scope>
</reference>
<name>A0A284VQ92_9EURY</name>
<evidence type="ECO:0000313" key="1">
    <source>
        <dbReference type="EMBL" id="SNQ61446.1"/>
    </source>
</evidence>